<sequence>MNATSDQDESIPPPAYTEQEFERKVSNVIQASLADDQDEWEEWDEAKFEAAALQAQSSMSSSRPSSSGKKLPPCIYPPEKLARELHSPSSHSLGQSSNARKINHPPTLELPQSHHQLLSPGDIHYGDDENTSAPPPAFTGVGPSLDGPPYEEVVRLSYNPYTREQISPRLPSPSWSSRREDIPPRPSSAATSIHSYLSEGLGSHEESHNQRNLYPSTYSRQSANYAPRVQPAIPRMDFNPAVAYERPVPSELPATTRSHAQPIDASAFYNSSISSYLSVRESQTARSMPHQTKFLPLNTYQSQLSPGHFNGNPFTTPSPASPIPTYHTVSPPANAPSSTPLPHRPNYRHVGPGLQLNSDEPRWAMSEQQFPF</sequence>
<dbReference type="RefSeq" id="XP_043013390.1">
    <property type="nucleotide sequence ID" value="XM_043148788.1"/>
</dbReference>
<gene>
    <name evidence="2" type="ORF">E1B28_004322</name>
</gene>
<dbReference type="KEGG" id="more:E1B28_004322"/>
<dbReference type="GeneID" id="66073398"/>
<reference evidence="2" key="1">
    <citation type="journal article" date="2021" name="Genome Biol. Evol.">
        <title>The assembled and annotated genome of the fairy-ring fungus Marasmius oreades.</title>
        <authorList>
            <person name="Hiltunen M."/>
            <person name="Ament-Velasquez S.L."/>
            <person name="Johannesson H."/>
        </authorList>
    </citation>
    <scope>NUCLEOTIDE SEQUENCE</scope>
    <source>
        <strain evidence="2">03SP1</strain>
    </source>
</reference>
<dbReference type="OrthoDB" id="2797886at2759"/>
<feature type="region of interest" description="Disordered" evidence="1">
    <location>
        <begin position="1"/>
        <end position="21"/>
    </location>
</feature>
<dbReference type="Proteomes" id="UP001049176">
    <property type="component" value="Chromosome 2"/>
</dbReference>
<evidence type="ECO:0000313" key="3">
    <source>
        <dbReference type="Proteomes" id="UP001049176"/>
    </source>
</evidence>
<keyword evidence="3" id="KW-1185">Reference proteome</keyword>
<feature type="compositionally biased region" description="Low complexity" evidence="1">
    <location>
        <begin position="57"/>
        <end position="67"/>
    </location>
</feature>
<dbReference type="AlphaFoldDB" id="A0A9P7UYG3"/>
<protein>
    <submittedName>
        <fullName evidence="2">Uncharacterized protein</fullName>
    </submittedName>
</protein>
<accession>A0A9P7UYG3</accession>
<proteinExistence type="predicted"/>
<name>A0A9P7UYG3_9AGAR</name>
<evidence type="ECO:0000256" key="1">
    <source>
        <dbReference type="SAM" id="MobiDB-lite"/>
    </source>
</evidence>
<evidence type="ECO:0000313" key="2">
    <source>
        <dbReference type="EMBL" id="KAG7096920.1"/>
    </source>
</evidence>
<feature type="compositionally biased region" description="Low complexity" evidence="1">
    <location>
        <begin position="87"/>
        <end position="97"/>
    </location>
</feature>
<comment type="caution">
    <text evidence="2">The sequence shown here is derived from an EMBL/GenBank/DDBJ whole genome shotgun (WGS) entry which is preliminary data.</text>
</comment>
<dbReference type="EMBL" id="CM032182">
    <property type="protein sequence ID" value="KAG7096920.1"/>
    <property type="molecule type" value="Genomic_DNA"/>
</dbReference>
<feature type="region of interest" description="Disordered" evidence="1">
    <location>
        <begin position="312"/>
        <end position="372"/>
    </location>
</feature>
<feature type="region of interest" description="Disordered" evidence="1">
    <location>
        <begin position="36"/>
        <end position="191"/>
    </location>
</feature>
<feature type="compositionally biased region" description="Low complexity" evidence="1">
    <location>
        <begin position="167"/>
        <end position="176"/>
    </location>
</feature>
<organism evidence="2 3">
    <name type="scientific">Marasmius oreades</name>
    <name type="common">fairy-ring Marasmius</name>
    <dbReference type="NCBI Taxonomy" id="181124"/>
    <lineage>
        <taxon>Eukaryota</taxon>
        <taxon>Fungi</taxon>
        <taxon>Dikarya</taxon>
        <taxon>Basidiomycota</taxon>
        <taxon>Agaricomycotina</taxon>
        <taxon>Agaricomycetes</taxon>
        <taxon>Agaricomycetidae</taxon>
        <taxon>Agaricales</taxon>
        <taxon>Marasmiineae</taxon>
        <taxon>Marasmiaceae</taxon>
        <taxon>Marasmius</taxon>
    </lineage>
</organism>